<dbReference type="SMART" id="SM00369">
    <property type="entry name" value="LRR_TYP"/>
    <property type="match status" value="6"/>
</dbReference>
<evidence type="ECO:0000256" key="1">
    <source>
        <dbReference type="ARBA" id="ARBA00022614"/>
    </source>
</evidence>
<dbReference type="Proteomes" id="UP000000673">
    <property type="component" value="Unassembled WGS sequence"/>
</dbReference>
<keyword evidence="5" id="KW-1185">Reference proteome</keyword>
<keyword evidence="1" id="KW-0433">Leucine-rich repeat</keyword>
<dbReference type="PANTHER" id="PTHR45712">
    <property type="entry name" value="AGAP008170-PA"/>
    <property type="match status" value="1"/>
</dbReference>
<dbReference type="EMBL" id="ADMH02001164">
    <property type="protein sequence ID" value="ETN63855.1"/>
    <property type="molecule type" value="Genomic_DNA"/>
</dbReference>
<dbReference type="STRING" id="43151.W5JLT0"/>
<dbReference type="EnsemblMetazoa" id="ADAC004418-RA">
    <property type="protein sequence ID" value="ADAC004418-PA"/>
    <property type="gene ID" value="ADAC004418"/>
</dbReference>
<dbReference type="PANTHER" id="PTHR45712:SF22">
    <property type="entry name" value="INSULIN-LIKE GROWTH FACTOR-BINDING PROTEIN COMPLEX ACID LABILE SUBUNIT"/>
    <property type="match status" value="1"/>
</dbReference>
<dbReference type="Gene3D" id="3.80.10.10">
    <property type="entry name" value="Ribonuclease Inhibitor"/>
    <property type="match status" value="1"/>
</dbReference>
<evidence type="ECO:0000313" key="5">
    <source>
        <dbReference type="Proteomes" id="UP000000673"/>
    </source>
</evidence>
<reference evidence="3" key="3">
    <citation type="journal article" date="2013" name="Nucleic Acids Res.">
        <title>The genome of Anopheles darlingi, the main neotropical malaria vector.</title>
        <authorList>
            <person name="Marinotti O."/>
            <person name="Cerqueira G.C."/>
            <person name="de Almeida L.G."/>
            <person name="Ferro M.I."/>
            <person name="Loreto E.L."/>
            <person name="Zaha A."/>
            <person name="Teixeira S.M."/>
            <person name="Wespiser A.R."/>
            <person name="Almeida E Silva A."/>
            <person name="Schlindwein A.D."/>
            <person name="Pacheco A.C."/>
            <person name="Silva A.L."/>
            <person name="Graveley B.R."/>
            <person name="Walenz B.P."/>
            <person name="Lima Bde A."/>
            <person name="Ribeiro C.A."/>
            <person name="Nunes-Silva C.G."/>
            <person name="de Carvalho C.R."/>
            <person name="Soares C.M."/>
            <person name="de Menezes C.B."/>
            <person name="Matiolli C."/>
            <person name="Caffrey D."/>
            <person name="Araujo D.A."/>
            <person name="de Oliveira D.M."/>
            <person name="Golenbock D."/>
            <person name="Grisard E.C."/>
            <person name="Fantinatti-Garboggini F."/>
            <person name="de Carvalho F.M."/>
            <person name="Barcellos F.G."/>
            <person name="Prosdocimi F."/>
            <person name="May G."/>
            <person name="Azevedo Junior G.M."/>
            <person name="Guimaraes G.M."/>
            <person name="Goldman G.H."/>
            <person name="Padilha I.Q."/>
            <person name="Batista Jda S."/>
            <person name="Ferro J.A."/>
            <person name="Ribeiro J.M."/>
            <person name="Fietto J.L."/>
            <person name="Dabbas K.M."/>
            <person name="Cerdeira L."/>
            <person name="Agnez-Lima L.F."/>
            <person name="Brocchi M."/>
            <person name="de Carvalho M.O."/>
            <person name="Teixeira Mde M."/>
            <person name="Diniz Maia Mde M."/>
            <person name="Goldman M.H."/>
            <person name="Cruz Schneider M.P."/>
            <person name="Felipe M.S."/>
            <person name="Hungria M."/>
            <person name="Nicolas M.F."/>
            <person name="Pereira M."/>
            <person name="Montes M.A."/>
            <person name="Cantao M.E."/>
            <person name="Vincentz M."/>
            <person name="Rafael M.S."/>
            <person name="Silverman N."/>
            <person name="Stoco P.H."/>
            <person name="Souza R.C."/>
            <person name="Vicentini R."/>
            <person name="Gazzinelli R.T."/>
            <person name="Neves Rde O."/>
            <person name="Silva R."/>
            <person name="Astolfi-Filho S."/>
            <person name="Maciel T.E."/>
            <person name="Urmenyi T.P."/>
            <person name="Tadei W.P."/>
            <person name="Camargo E.P."/>
            <person name="de Vasconcelos A.T."/>
        </authorList>
    </citation>
    <scope>NUCLEOTIDE SEQUENCE</scope>
</reference>
<proteinExistence type="predicted"/>
<dbReference type="InterPro" id="IPR003591">
    <property type="entry name" value="Leu-rich_rpt_typical-subtyp"/>
</dbReference>
<dbReference type="InterPro" id="IPR001611">
    <property type="entry name" value="Leu-rich_rpt"/>
</dbReference>
<accession>W5JLT0</accession>
<sequence>MNISCEEDELLHICTIETVQLTNAAEKPRIYFFGDVQNITHARIVESNINTVTRELLVAFPHATGLEFVELPISAIERGAFDNASRLEMLLFNTNNISQLEPGVFSGLTELRNLSLENSQIRGRLPADLFTSNTKLATLSMKGNLLTRIENNPFSHVSGTMYFVDFSNNNIEHFDLSQSSNIVAIDVSTNRLTELKIPRVGLERLKASHNRISRIVPNGENKQLTELNLSHNRFSKIPSLAMYPSLNILDLSYNEIEAVLPADFPAETKLTELSLTNNRLTRFDVALRNLVVLDLSSNLLKSVDVSSPLLSTLEVLYLSRNSIETVKLAANNSLWQLAVNENELTCANLRTHLPLLAKVVVRMTDTAPCKAGYIMESDFCCKET</sequence>
<reference evidence="3 5" key="1">
    <citation type="journal article" date="2010" name="BMC Genomics">
        <title>Combination of measures distinguishes pre-miRNAs from other stem-loops in the genome of the newly sequenced Anopheles darlingi.</title>
        <authorList>
            <person name="Mendes N.D."/>
            <person name="Freitas A.T."/>
            <person name="Vasconcelos A.T."/>
            <person name="Sagot M.F."/>
        </authorList>
    </citation>
    <scope>NUCLEOTIDE SEQUENCE</scope>
</reference>
<gene>
    <name evidence="3" type="ORF">AND_004418</name>
</gene>
<organism evidence="3">
    <name type="scientific">Anopheles darlingi</name>
    <name type="common">Mosquito</name>
    <dbReference type="NCBI Taxonomy" id="43151"/>
    <lineage>
        <taxon>Eukaryota</taxon>
        <taxon>Metazoa</taxon>
        <taxon>Ecdysozoa</taxon>
        <taxon>Arthropoda</taxon>
        <taxon>Hexapoda</taxon>
        <taxon>Insecta</taxon>
        <taxon>Pterygota</taxon>
        <taxon>Neoptera</taxon>
        <taxon>Endopterygota</taxon>
        <taxon>Diptera</taxon>
        <taxon>Nematocera</taxon>
        <taxon>Culicoidea</taxon>
        <taxon>Culicidae</taxon>
        <taxon>Anophelinae</taxon>
        <taxon>Anopheles</taxon>
    </lineage>
</organism>
<dbReference type="AlphaFoldDB" id="W5JLT0"/>
<name>W5JLT0_ANODA</name>
<evidence type="ECO:0000256" key="2">
    <source>
        <dbReference type="ARBA" id="ARBA00022737"/>
    </source>
</evidence>
<dbReference type="VEuPathDB" id="VectorBase:ADAR2_001246"/>
<dbReference type="VEuPathDB" id="VectorBase:ADAC004418"/>
<dbReference type="InterPro" id="IPR032675">
    <property type="entry name" value="LRR_dom_sf"/>
</dbReference>
<evidence type="ECO:0000313" key="3">
    <source>
        <dbReference type="EMBL" id="ETN63855.1"/>
    </source>
</evidence>
<dbReference type="OMA" id="PEHISIR"/>
<evidence type="ECO:0000313" key="4">
    <source>
        <dbReference type="EnsemblMetazoa" id="ADAC004418-PA"/>
    </source>
</evidence>
<reference evidence="3" key="2">
    <citation type="submission" date="2010-05" db="EMBL/GenBank/DDBJ databases">
        <authorList>
            <person name="Almeida L.G."/>
            <person name="Nicolas M.F."/>
            <person name="Souza R.C."/>
            <person name="Vasconcelos A.T.R."/>
        </authorList>
    </citation>
    <scope>NUCLEOTIDE SEQUENCE</scope>
</reference>
<reference evidence="4" key="4">
    <citation type="submission" date="2015-06" db="UniProtKB">
        <authorList>
            <consortium name="EnsemblMetazoa"/>
        </authorList>
    </citation>
    <scope>IDENTIFICATION</scope>
</reference>
<dbReference type="GO" id="GO:0005615">
    <property type="term" value="C:extracellular space"/>
    <property type="evidence" value="ECO:0007669"/>
    <property type="project" value="TreeGrafter"/>
</dbReference>
<keyword evidence="2" id="KW-0677">Repeat</keyword>
<dbReference type="HOGENOM" id="CLU_645949_0_0_1"/>
<dbReference type="SUPFAM" id="SSF52058">
    <property type="entry name" value="L domain-like"/>
    <property type="match status" value="1"/>
</dbReference>
<dbReference type="eggNOG" id="KOG0619">
    <property type="taxonomic scope" value="Eukaryota"/>
</dbReference>
<dbReference type="Pfam" id="PF13855">
    <property type="entry name" value="LRR_8"/>
    <property type="match status" value="3"/>
</dbReference>
<dbReference type="PROSITE" id="PS51450">
    <property type="entry name" value="LRR"/>
    <property type="match status" value="2"/>
</dbReference>
<dbReference type="InterPro" id="IPR050333">
    <property type="entry name" value="SLRP"/>
</dbReference>
<protein>
    <submittedName>
        <fullName evidence="3 4">Uncharacterized protein</fullName>
    </submittedName>
</protein>